<dbReference type="InterPro" id="IPR009057">
    <property type="entry name" value="Homeodomain-like_sf"/>
</dbReference>
<accession>A0A1C4ZKP3</accession>
<evidence type="ECO:0000313" key="6">
    <source>
        <dbReference type="Proteomes" id="UP000198253"/>
    </source>
</evidence>
<feature type="domain" description="HTH tetR-type" evidence="4">
    <location>
        <begin position="52"/>
        <end position="112"/>
    </location>
</feature>
<proteinExistence type="predicted"/>
<dbReference type="Gene3D" id="1.10.357.10">
    <property type="entry name" value="Tetracycline Repressor, domain 2"/>
    <property type="match status" value="1"/>
</dbReference>
<feature type="DNA-binding region" description="H-T-H motif" evidence="2">
    <location>
        <begin position="75"/>
        <end position="94"/>
    </location>
</feature>
<sequence length="245" mass="27055">MARTVPANASSPGVSGAGHDGRAVELLGTPSGSESLLERAFTEALEHADDNDDVTMRVLDAAYEQFCRMGVRRSTMEDVARRAGVSRITAYRRFATKDRLVEQVVRREFRRYFDQFLIDIQQAATVGDRVVLGFVSALQAIRRNPLIGGLMTAEPDVIIPSMISDGGRTLATVQRFVAGQLRREQHAGNISETVDVEVVAELMTRLSCSFLLTPSHVVDLDDTEQLRAVARRFLVPMLEYGSQAQ</sequence>
<evidence type="ECO:0000256" key="2">
    <source>
        <dbReference type="PROSITE-ProRule" id="PRU00335"/>
    </source>
</evidence>
<organism evidence="5 6">
    <name type="scientific">Micromonospora echinospora</name>
    <name type="common">Micromonospora purpurea</name>
    <dbReference type="NCBI Taxonomy" id="1877"/>
    <lineage>
        <taxon>Bacteria</taxon>
        <taxon>Bacillati</taxon>
        <taxon>Actinomycetota</taxon>
        <taxon>Actinomycetes</taxon>
        <taxon>Micromonosporales</taxon>
        <taxon>Micromonosporaceae</taxon>
        <taxon>Micromonospora</taxon>
    </lineage>
</organism>
<keyword evidence="6" id="KW-1185">Reference proteome</keyword>
<dbReference type="Pfam" id="PF00440">
    <property type="entry name" value="TetR_N"/>
    <property type="match status" value="1"/>
</dbReference>
<dbReference type="InterPro" id="IPR050109">
    <property type="entry name" value="HTH-type_TetR-like_transc_reg"/>
</dbReference>
<dbReference type="PANTHER" id="PTHR30055:SF153">
    <property type="entry name" value="HTH-TYPE TRANSCRIPTIONAL REPRESSOR RV3405C"/>
    <property type="match status" value="1"/>
</dbReference>
<dbReference type="GO" id="GO:0003700">
    <property type="term" value="F:DNA-binding transcription factor activity"/>
    <property type="evidence" value="ECO:0007669"/>
    <property type="project" value="TreeGrafter"/>
</dbReference>
<dbReference type="InParanoid" id="A0A1C4ZKP3"/>
<protein>
    <submittedName>
        <fullName evidence="5">Transcriptional regulator, TetR family</fullName>
    </submittedName>
</protein>
<gene>
    <name evidence="5" type="ORF">GA0070618_5388</name>
</gene>
<dbReference type="GO" id="GO:0000976">
    <property type="term" value="F:transcription cis-regulatory region binding"/>
    <property type="evidence" value="ECO:0007669"/>
    <property type="project" value="TreeGrafter"/>
</dbReference>
<reference evidence="6" key="1">
    <citation type="submission" date="2016-06" db="EMBL/GenBank/DDBJ databases">
        <authorList>
            <person name="Varghese N."/>
            <person name="Submissions Spin"/>
        </authorList>
    </citation>
    <scope>NUCLEOTIDE SEQUENCE [LARGE SCALE GENOMIC DNA]</scope>
    <source>
        <strain evidence="6">DSM 43816</strain>
    </source>
</reference>
<dbReference type="OrthoDB" id="6077212at2"/>
<evidence type="ECO:0000256" key="1">
    <source>
        <dbReference type="ARBA" id="ARBA00023125"/>
    </source>
</evidence>
<evidence type="ECO:0000256" key="3">
    <source>
        <dbReference type="SAM" id="MobiDB-lite"/>
    </source>
</evidence>
<evidence type="ECO:0000313" key="5">
    <source>
        <dbReference type="EMBL" id="SCF33351.1"/>
    </source>
</evidence>
<feature type="region of interest" description="Disordered" evidence="3">
    <location>
        <begin position="1"/>
        <end position="24"/>
    </location>
</feature>
<dbReference type="EMBL" id="LT607413">
    <property type="protein sequence ID" value="SCF33351.1"/>
    <property type="molecule type" value="Genomic_DNA"/>
</dbReference>
<dbReference type="SUPFAM" id="SSF46689">
    <property type="entry name" value="Homeodomain-like"/>
    <property type="match status" value="1"/>
</dbReference>
<keyword evidence="1 2" id="KW-0238">DNA-binding</keyword>
<evidence type="ECO:0000259" key="4">
    <source>
        <dbReference type="PROSITE" id="PS50977"/>
    </source>
</evidence>
<dbReference type="PANTHER" id="PTHR30055">
    <property type="entry name" value="HTH-TYPE TRANSCRIPTIONAL REGULATOR RUTR"/>
    <property type="match status" value="1"/>
</dbReference>
<dbReference type="PROSITE" id="PS50977">
    <property type="entry name" value="HTH_TETR_2"/>
    <property type="match status" value="1"/>
</dbReference>
<dbReference type="Proteomes" id="UP000198253">
    <property type="component" value="Chromosome I"/>
</dbReference>
<name>A0A1C4ZKP3_MICEC</name>
<dbReference type="PRINTS" id="PR00455">
    <property type="entry name" value="HTHTETR"/>
</dbReference>
<dbReference type="AlphaFoldDB" id="A0A1C4ZKP3"/>
<dbReference type="InterPro" id="IPR001647">
    <property type="entry name" value="HTH_TetR"/>
</dbReference>